<dbReference type="RefSeq" id="WP_263062166.1">
    <property type="nucleotide sequence ID" value="NZ_JAOUSE010000053.1"/>
</dbReference>
<feature type="active site" description="Proton donor" evidence="12">
    <location>
        <position position="128"/>
    </location>
</feature>
<organism evidence="15 16">
    <name type="scientific">Pallidibacillus thermolactis</name>
    <dbReference type="NCBI Taxonomy" id="251051"/>
    <lineage>
        <taxon>Bacteria</taxon>
        <taxon>Bacillati</taxon>
        <taxon>Bacillota</taxon>
        <taxon>Bacilli</taxon>
        <taxon>Bacillales</taxon>
        <taxon>Bacillaceae</taxon>
        <taxon>Pallidibacillus</taxon>
    </lineage>
</organism>
<comment type="similarity">
    <text evidence="4 12 13">Belongs to the HisA/HisF family.</text>
</comment>
<dbReference type="Pfam" id="PF00977">
    <property type="entry name" value="His_biosynth"/>
    <property type="match status" value="1"/>
</dbReference>
<keyword evidence="10 12" id="KW-0413">Isomerase</keyword>
<accession>A0ABT2WKB6</accession>
<evidence type="ECO:0000256" key="10">
    <source>
        <dbReference type="ARBA" id="ARBA00023235"/>
    </source>
</evidence>
<evidence type="ECO:0000256" key="12">
    <source>
        <dbReference type="HAMAP-Rule" id="MF_01014"/>
    </source>
</evidence>
<dbReference type="Gene3D" id="3.20.20.70">
    <property type="entry name" value="Aldolase class I"/>
    <property type="match status" value="1"/>
</dbReference>
<proteinExistence type="inferred from homology"/>
<evidence type="ECO:0000256" key="5">
    <source>
        <dbReference type="ARBA" id="ARBA00012550"/>
    </source>
</evidence>
<evidence type="ECO:0000256" key="11">
    <source>
        <dbReference type="ARBA" id="ARBA00030547"/>
    </source>
</evidence>
<dbReference type="PANTHER" id="PTHR43090:SF2">
    <property type="entry name" value="1-(5-PHOSPHORIBOSYL)-5-[(5-PHOSPHORIBOSYLAMINO)METHYLIDENEAMINO] IMIDAZOLE-4-CARBOXAMIDE ISOMERASE"/>
    <property type="match status" value="1"/>
</dbReference>
<evidence type="ECO:0000256" key="13">
    <source>
        <dbReference type="RuleBase" id="RU003657"/>
    </source>
</evidence>
<dbReference type="CDD" id="cd04732">
    <property type="entry name" value="HisA"/>
    <property type="match status" value="1"/>
</dbReference>
<comment type="catalytic activity">
    <reaction evidence="1 12 14">
        <text>1-(5-phospho-beta-D-ribosyl)-5-[(5-phospho-beta-D-ribosylamino)methylideneamino]imidazole-4-carboxamide = 5-[(5-phospho-1-deoxy-D-ribulos-1-ylimino)methylamino]-1-(5-phospho-beta-D-ribosyl)imidazole-4-carboxamide</text>
        <dbReference type="Rhea" id="RHEA:15469"/>
        <dbReference type="ChEBI" id="CHEBI:58435"/>
        <dbReference type="ChEBI" id="CHEBI:58525"/>
        <dbReference type="EC" id="5.3.1.16"/>
    </reaction>
</comment>
<dbReference type="InterPro" id="IPR006062">
    <property type="entry name" value="His_biosynth"/>
</dbReference>
<comment type="caution">
    <text evidence="15">The sequence shown here is derived from an EMBL/GenBank/DDBJ whole genome shotgun (WGS) entry which is preliminary data.</text>
</comment>
<evidence type="ECO:0000256" key="8">
    <source>
        <dbReference type="ARBA" id="ARBA00022605"/>
    </source>
</evidence>
<name>A0ABT2WKB6_9BACI</name>
<dbReference type="EMBL" id="JAOUSE010000053">
    <property type="protein sequence ID" value="MCU9595426.1"/>
    <property type="molecule type" value="Genomic_DNA"/>
</dbReference>
<gene>
    <name evidence="12 15" type="primary">hisA</name>
    <name evidence="15" type="ORF">OEV82_13340</name>
</gene>
<dbReference type="EC" id="5.3.1.16" evidence="5 12"/>
<evidence type="ECO:0000256" key="14">
    <source>
        <dbReference type="RuleBase" id="RU003658"/>
    </source>
</evidence>
<feature type="active site" description="Proton acceptor" evidence="12">
    <location>
        <position position="8"/>
    </location>
</feature>
<comment type="pathway">
    <text evidence="3 12 14">Amino-acid biosynthesis; L-histidine biosynthesis; L-histidine from 5-phospho-alpha-D-ribose 1-diphosphate: step 4/9.</text>
</comment>
<evidence type="ECO:0000256" key="9">
    <source>
        <dbReference type="ARBA" id="ARBA00023102"/>
    </source>
</evidence>
<evidence type="ECO:0000256" key="4">
    <source>
        <dbReference type="ARBA" id="ARBA00009667"/>
    </source>
</evidence>
<dbReference type="SUPFAM" id="SSF51366">
    <property type="entry name" value="Ribulose-phoshate binding barrel"/>
    <property type="match status" value="1"/>
</dbReference>
<dbReference type="GO" id="GO:0003949">
    <property type="term" value="F:1-(5-phosphoribosyl)-5-[(5-phosphoribosylamino)methylideneamino]imidazole-4-carboxamide isomerase activity"/>
    <property type="evidence" value="ECO:0007669"/>
    <property type="project" value="UniProtKB-EC"/>
</dbReference>
<dbReference type="PANTHER" id="PTHR43090">
    <property type="entry name" value="1-(5-PHOSPHORIBOSYL)-5-[(5-PHOSPHORIBOSYLAMINO)METHYLIDENEAMINO] IMIDAZOLE-4-CARBOXAMIDE ISOMERASE"/>
    <property type="match status" value="1"/>
</dbReference>
<evidence type="ECO:0000256" key="3">
    <source>
        <dbReference type="ARBA" id="ARBA00005133"/>
    </source>
</evidence>
<keyword evidence="9 12" id="KW-0368">Histidine biosynthesis</keyword>
<dbReference type="NCBIfam" id="TIGR00007">
    <property type="entry name" value="1-(5-phosphoribosyl)-5-[(5-phosphoribosylamino)methylideneamino]imidazole-4-carboxamide isomerase"/>
    <property type="match status" value="1"/>
</dbReference>
<keyword evidence="16" id="KW-1185">Reference proteome</keyword>
<protein>
    <recommendedName>
        <fullName evidence="6 12">1-(5-phosphoribosyl)-5-[(5-phosphoribosylamino)methylideneamino] imidazole-4-carboxamide isomerase</fullName>
        <ecNumber evidence="5 12">5.3.1.16</ecNumber>
    </recommendedName>
    <alternativeName>
        <fullName evidence="11 12">Phosphoribosylformimino-5-aminoimidazole carboxamide ribotide isomerase</fullName>
    </alternativeName>
</protein>
<evidence type="ECO:0000256" key="6">
    <source>
        <dbReference type="ARBA" id="ARBA00018464"/>
    </source>
</evidence>
<keyword evidence="8 12" id="KW-0028">Amino-acid biosynthesis</keyword>
<comment type="subcellular location">
    <subcellularLocation>
        <location evidence="2 12 14">Cytoplasm</location>
    </subcellularLocation>
</comment>
<evidence type="ECO:0000256" key="2">
    <source>
        <dbReference type="ARBA" id="ARBA00004496"/>
    </source>
</evidence>
<dbReference type="InterPro" id="IPR023016">
    <property type="entry name" value="HisA/PriA"/>
</dbReference>
<evidence type="ECO:0000256" key="7">
    <source>
        <dbReference type="ARBA" id="ARBA00022490"/>
    </source>
</evidence>
<dbReference type="Proteomes" id="UP001208656">
    <property type="component" value="Unassembled WGS sequence"/>
</dbReference>
<evidence type="ECO:0000256" key="1">
    <source>
        <dbReference type="ARBA" id="ARBA00000901"/>
    </source>
</evidence>
<evidence type="ECO:0000313" key="16">
    <source>
        <dbReference type="Proteomes" id="UP001208656"/>
    </source>
</evidence>
<dbReference type="InterPro" id="IPR044524">
    <property type="entry name" value="Isoase_HisA-like"/>
</dbReference>
<keyword evidence="7 12" id="KW-0963">Cytoplasm</keyword>
<evidence type="ECO:0000313" key="15">
    <source>
        <dbReference type="EMBL" id="MCU9595426.1"/>
    </source>
</evidence>
<dbReference type="NCBIfam" id="NF010112">
    <property type="entry name" value="PRK13585.1"/>
    <property type="match status" value="1"/>
</dbReference>
<dbReference type="HAMAP" id="MF_01014">
    <property type="entry name" value="HisA"/>
    <property type="match status" value="1"/>
</dbReference>
<dbReference type="InterPro" id="IPR013785">
    <property type="entry name" value="Aldolase_TIM"/>
</dbReference>
<sequence length="238" mass="26105">MILFPAIDIRNGQCVRLIQGDYDKQTTFGDPVLIAKKWAELGAEYLHIVDLDGALVGKTRNFKTIEEILQVIDIPVQVGGGIRNIDRIESLLSIGVSRVILGSAALQNKKFLDEVVTKFNEKIVVSVDTKNGFVATDGWTKTSKVRALDFTKQLEEKGGQTIIYTDIAKDGMLQGPNFIELERINQQTTMDVIASGGITSLEDLKKLASSNMYGAIIGKALYTDKINLEIAIKEVAAC</sequence>
<reference evidence="15 16" key="1">
    <citation type="submission" date="2022-10" db="EMBL/GenBank/DDBJ databases">
        <title>Description of Fervidibacillus gen. nov. in the family Fervidibacillaceae fam. nov. with two species, Fervidibacillus albus sp. nov., and Fervidibacillus halotolerans sp. nov., isolated from tidal flat sediments.</title>
        <authorList>
            <person name="Kwon K.K."/>
            <person name="Yang S.-H."/>
        </authorList>
    </citation>
    <scope>NUCLEOTIDE SEQUENCE [LARGE SCALE GENOMIC DNA]</scope>
    <source>
        <strain evidence="15 16">DSM 23332</strain>
    </source>
</reference>
<dbReference type="InterPro" id="IPR006063">
    <property type="entry name" value="HisA_bact_arch"/>
</dbReference>
<dbReference type="InterPro" id="IPR011060">
    <property type="entry name" value="RibuloseP-bd_barrel"/>
</dbReference>